<comment type="similarity">
    <text evidence="3">Belongs to the aspartate-semialdehyde dehydrogenase family.</text>
</comment>
<evidence type="ECO:0000256" key="7">
    <source>
        <dbReference type="ARBA" id="ARBA00022697"/>
    </source>
</evidence>
<evidence type="ECO:0000256" key="9">
    <source>
        <dbReference type="ARBA" id="ARBA00022915"/>
    </source>
</evidence>
<dbReference type="InterPro" id="IPR012280">
    <property type="entry name" value="Semialdhyde_DH_dimer_dom"/>
</dbReference>
<dbReference type="Gene3D" id="3.30.360.10">
    <property type="entry name" value="Dihydrodipicolinate Reductase, domain 2"/>
    <property type="match status" value="1"/>
</dbReference>
<dbReference type="GO" id="GO:0046983">
    <property type="term" value="F:protein dimerization activity"/>
    <property type="evidence" value="ECO:0007669"/>
    <property type="project" value="InterPro"/>
</dbReference>
<dbReference type="InterPro" id="IPR012080">
    <property type="entry name" value="Asp_semialdehyde_DH"/>
</dbReference>
<evidence type="ECO:0000256" key="3">
    <source>
        <dbReference type="ARBA" id="ARBA00010584"/>
    </source>
</evidence>
<sequence length="336" mass="37066">MGIGIVIVGATGNVGREMLNVLDESKISIEQVFAVASNKSKGKTVKFGRKNLIVEDLSEFDFSKVDIALFSAGGTIAEQYAPLAAKENCIVIDNSSRFRMDDDVPLVVPEVNLDAMKGYKKRNIIANPNCSTIQMVVALHPLRQLANITRIVVSTYNSTSGAGKEAMDELFQQTKGIFSNNEIEPKIFQKQIAFNVIPQIGAFDGNGYSEEENKMINETKKILSSEIEVTATCVRVPTFIGHAESINVEFDKPVSIENAVEILKKSPGCEVQNYKENDYITPIDCVGDNMTFISRVRKDESVDNALNLWVVSDNLRKGAALNTVQISENLIRDYLT</sequence>
<keyword evidence="8" id="KW-0521">NADP</keyword>
<evidence type="ECO:0000256" key="10">
    <source>
        <dbReference type="ARBA" id="ARBA00023002"/>
    </source>
</evidence>
<comment type="catalytic activity">
    <reaction evidence="13">
        <text>L-aspartate 4-semialdehyde + phosphate + NADP(+) = 4-phospho-L-aspartate + NADPH + H(+)</text>
        <dbReference type="Rhea" id="RHEA:24284"/>
        <dbReference type="ChEBI" id="CHEBI:15378"/>
        <dbReference type="ChEBI" id="CHEBI:43474"/>
        <dbReference type="ChEBI" id="CHEBI:57535"/>
        <dbReference type="ChEBI" id="CHEBI:57783"/>
        <dbReference type="ChEBI" id="CHEBI:58349"/>
        <dbReference type="ChEBI" id="CHEBI:537519"/>
        <dbReference type="EC" id="1.2.1.11"/>
    </reaction>
</comment>
<comment type="pathway">
    <text evidence="1">Amino-acid biosynthesis; L-methionine biosynthesis via de novo pathway; L-homoserine from L-aspartate: step 2/3.</text>
</comment>
<proteinExistence type="inferred from homology"/>
<dbReference type="InterPro" id="IPR005986">
    <property type="entry name" value="Asp_semialdehyde_DH_beta"/>
</dbReference>
<evidence type="ECO:0000256" key="2">
    <source>
        <dbReference type="ARBA" id="ARBA00005097"/>
    </source>
</evidence>
<dbReference type="Pfam" id="PF02774">
    <property type="entry name" value="Semialdhyde_dhC"/>
    <property type="match status" value="1"/>
</dbReference>
<dbReference type="GO" id="GO:0009097">
    <property type="term" value="P:isoleucine biosynthetic process"/>
    <property type="evidence" value="ECO:0007669"/>
    <property type="project" value="InterPro"/>
</dbReference>
<dbReference type="GO" id="GO:0009089">
    <property type="term" value="P:lysine biosynthetic process via diaminopimelate"/>
    <property type="evidence" value="ECO:0007669"/>
    <property type="project" value="UniProtKB-UniPathway"/>
</dbReference>
<gene>
    <name evidence="15" type="ORF">METZ01_LOCUS45142</name>
</gene>
<evidence type="ECO:0000256" key="1">
    <source>
        <dbReference type="ARBA" id="ARBA00005021"/>
    </source>
</evidence>
<dbReference type="AlphaFoldDB" id="A0A381RMW8"/>
<comment type="subunit">
    <text evidence="4">Homodimer.</text>
</comment>
<dbReference type="SMART" id="SM00859">
    <property type="entry name" value="Semialdhyde_dh"/>
    <property type="match status" value="1"/>
</dbReference>
<keyword evidence="10" id="KW-0560">Oxidoreductase</keyword>
<dbReference type="PANTHER" id="PTHR46278:SF2">
    <property type="entry name" value="ASPARTATE-SEMIALDEHYDE DEHYDROGENASE"/>
    <property type="match status" value="1"/>
</dbReference>
<dbReference type="EC" id="1.2.1.11" evidence="5"/>
<dbReference type="UniPathway" id="UPA00034">
    <property type="reaction ID" value="UER00016"/>
</dbReference>
<dbReference type="GO" id="GO:0009086">
    <property type="term" value="P:methionine biosynthetic process"/>
    <property type="evidence" value="ECO:0007669"/>
    <property type="project" value="UniProtKB-KW"/>
</dbReference>
<dbReference type="Pfam" id="PF01118">
    <property type="entry name" value="Semialdhyde_dh"/>
    <property type="match status" value="1"/>
</dbReference>
<dbReference type="CDD" id="cd02316">
    <property type="entry name" value="VcASADH2_like_N"/>
    <property type="match status" value="1"/>
</dbReference>
<evidence type="ECO:0000313" key="15">
    <source>
        <dbReference type="EMBL" id="SUZ92288.1"/>
    </source>
</evidence>
<evidence type="ECO:0000256" key="13">
    <source>
        <dbReference type="ARBA" id="ARBA00047891"/>
    </source>
</evidence>
<dbReference type="GO" id="GO:0019877">
    <property type="term" value="P:diaminopimelate biosynthetic process"/>
    <property type="evidence" value="ECO:0007669"/>
    <property type="project" value="UniProtKB-KW"/>
</dbReference>
<keyword evidence="7" id="KW-0791">Threonine biosynthesis</keyword>
<dbReference type="GO" id="GO:0051287">
    <property type="term" value="F:NAD binding"/>
    <property type="evidence" value="ECO:0007669"/>
    <property type="project" value="InterPro"/>
</dbReference>
<evidence type="ECO:0000259" key="14">
    <source>
        <dbReference type="SMART" id="SM00859"/>
    </source>
</evidence>
<dbReference type="CDD" id="cd18131">
    <property type="entry name" value="ASADH_C_bac_euk_like"/>
    <property type="match status" value="1"/>
</dbReference>
<dbReference type="PANTHER" id="PTHR46278">
    <property type="entry name" value="DEHYDROGENASE, PUTATIVE-RELATED"/>
    <property type="match status" value="1"/>
</dbReference>
<feature type="domain" description="Semialdehyde dehydrogenase NAD-binding" evidence="14">
    <location>
        <begin position="4"/>
        <end position="119"/>
    </location>
</feature>
<dbReference type="NCBIfam" id="NF011456">
    <property type="entry name" value="PRK14874.1"/>
    <property type="match status" value="1"/>
</dbReference>
<keyword evidence="11" id="KW-0457">Lysine biosynthesis</keyword>
<dbReference type="InterPro" id="IPR000534">
    <property type="entry name" value="Semialdehyde_DH_NAD-bd"/>
</dbReference>
<protein>
    <recommendedName>
        <fullName evidence="5">aspartate-semialdehyde dehydrogenase</fullName>
        <ecNumber evidence="5">1.2.1.11</ecNumber>
    </recommendedName>
</protein>
<dbReference type="Gene3D" id="3.40.50.720">
    <property type="entry name" value="NAD(P)-binding Rossmann-like Domain"/>
    <property type="match status" value="1"/>
</dbReference>
<keyword evidence="6" id="KW-0028">Amino-acid biosynthesis</keyword>
<evidence type="ECO:0000256" key="5">
    <source>
        <dbReference type="ARBA" id="ARBA00013120"/>
    </source>
</evidence>
<dbReference type="GO" id="GO:0009088">
    <property type="term" value="P:threonine biosynthetic process"/>
    <property type="evidence" value="ECO:0007669"/>
    <property type="project" value="UniProtKB-UniPathway"/>
</dbReference>
<dbReference type="UniPathway" id="UPA00050">
    <property type="reaction ID" value="UER00463"/>
</dbReference>
<dbReference type="InterPro" id="IPR036291">
    <property type="entry name" value="NAD(P)-bd_dom_sf"/>
</dbReference>
<dbReference type="UniPathway" id="UPA00051">
    <property type="reaction ID" value="UER00464"/>
</dbReference>
<reference evidence="15" key="1">
    <citation type="submission" date="2018-05" db="EMBL/GenBank/DDBJ databases">
        <authorList>
            <person name="Lanie J.A."/>
            <person name="Ng W.-L."/>
            <person name="Kazmierczak K.M."/>
            <person name="Andrzejewski T.M."/>
            <person name="Davidsen T.M."/>
            <person name="Wayne K.J."/>
            <person name="Tettelin H."/>
            <person name="Glass J.I."/>
            <person name="Rusch D."/>
            <person name="Podicherti R."/>
            <person name="Tsui H.-C.T."/>
            <person name="Winkler M.E."/>
        </authorList>
    </citation>
    <scope>NUCLEOTIDE SEQUENCE</scope>
</reference>
<evidence type="ECO:0000256" key="4">
    <source>
        <dbReference type="ARBA" id="ARBA00011738"/>
    </source>
</evidence>
<name>A0A381RMW8_9ZZZZ</name>
<evidence type="ECO:0000256" key="6">
    <source>
        <dbReference type="ARBA" id="ARBA00022605"/>
    </source>
</evidence>
<dbReference type="NCBIfam" id="TIGR01296">
    <property type="entry name" value="asd_B"/>
    <property type="match status" value="1"/>
</dbReference>
<dbReference type="EMBL" id="UINC01002046">
    <property type="protein sequence ID" value="SUZ92288.1"/>
    <property type="molecule type" value="Genomic_DNA"/>
</dbReference>
<dbReference type="NCBIfam" id="NF004224">
    <property type="entry name" value="PRK05671.1"/>
    <property type="match status" value="1"/>
</dbReference>
<dbReference type="HAMAP" id="MF_02121">
    <property type="entry name" value="ASADH"/>
    <property type="match status" value="1"/>
</dbReference>
<evidence type="ECO:0000256" key="11">
    <source>
        <dbReference type="ARBA" id="ARBA00023154"/>
    </source>
</evidence>
<organism evidence="15">
    <name type="scientific">marine metagenome</name>
    <dbReference type="NCBI Taxonomy" id="408172"/>
    <lineage>
        <taxon>unclassified sequences</taxon>
        <taxon>metagenomes</taxon>
        <taxon>ecological metagenomes</taxon>
    </lineage>
</organism>
<dbReference type="SUPFAM" id="SSF51735">
    <property type="entry name" value="NAD(P)-binding Rossmann-fold domains"/>
    <property type="match status" value="1"/>
</dbReference>
<dbReference type="PIRSF" id="PIRSF000148">
    <property type="entry name" value="ASA_dh"/>
    <property type="match status" value="1"/>
</dbReference>
<accession>A0A381RMW8</accession>
<dbReference type="SUPFAM" id="SSF55347">
    <property type="entry name" value="Glyceraldehyde-3-phosphate dehydrogenase-like, C-terminal domain"/>
    <property type="match status" value="1"/>
</dbReference>
<dbReference type="GO" id="GO:0050661">
    <property type="term" value="F:NADP binding"/>
    <property type="evidence" value="ECO:0007669"/>
    <property type="project" value="InterPro"/>
</dbReference>
<dbReference type="GO" id="GO:0004073">
    <property type="term" value="F:aspartate-semialdehyde dehydrogenase activity"/>
    <property type="evidence" value="ECO:0007669"/>
    <property type="project" value="UniProtKB-EC"/>
</dbReference>
<comment type="pathway">
    <text evidence="2">Amino-acid biosynthesis; L-threonine biosynthesis; L-threonine from L-aspartate: step 2/5.</text>
</comment>
<keyword evidence="9" id="KW-0220">Diaminopimelate biosynthesis</keyword>
<evidence type="ECO:0000256" key="8">
    <source>
        <dbReference type="ARBA" id="ARBA00022857"/>
    </source>
</evidence>
<keyword evidence="12" id="KW-0486">Methionine biosynthesis</keyword>
<evidence type="ECO:0000256" key="12">
    <source>
        <dbReference type="ARBA" id="ARBA00023167"/>
    </source>
</evidence>